<dbReference type="EMBL" id="JBHSBC010000042">
    <property type="protein sequence ID" value="MFC3985192.1"/>
    <property type="molecule type" value="Genomic_DNA"/>
</dbReference>
<evidence type="ECO:0000313" key="2">
    <source>
        <dbReference type="Proteomes" id="UP001595698"/>
    </source>
</evidence>
<dbReference type="SUPFAM" id="SSF53474">
    <property type="entry name" value="alpha/beta-Hydrolases"/>
    <property type="match status" value="1"/>
</dbReference>
<comment type="caution">
    <text evidence="1">The sequence shown here is derived from an EMBL/GenBank/DDBJ whole genome shotgun (WGS) entry which is preliminary data.</text>
</comment>
<organism evidence="1 2">
    <name type="scientific">Streptosporangium jomthongense</name>
    <dbReference type="NCBI Taxonomy" id="1193683"/>
    <lineage>
        <taxon>Bacteria</taxon>
        <taxon>Bacillati</taxon>
        <taxon>Actinomycetota</taxon>
        <taxon>Actinomycetes</taxon>
        <taxon>Streptosporangiales</taxon>
        <taxon>Streptosporangiaceae</taxon>
        <taxon>Streptosporangium</taxon>
    </lineage>
</organism>
<gene>
    <name evidence="1" type="ORF">ACFOYY_34040</name>
</gene>
<keyword evidence="2" id="KW-1185">Reference proteome</keyword>
<name>A0ABV8FD64_9ACTN</name>
<evidence type="ECO:0000313" key="1">
    <source>
        <dbReference type="EMBL" id="MFC3985192.1"/>
    </source>
</evidence>
<reference evidence="2" key="1">
    <citation type="journal article" date="2019" name="Int. J. Syst. Evol. Microbiol.">
        <title>The Global Catalogue of Microorganisms (GCM) 10K type strain sequencing project: providing services to taxonomists for standard genome sequencing and annotation.</title>
        <authorList>
            <consortium name="The Broad Institute Genomics Platform"/>
            <consortium name="The Broad Institute Genome Sequencing Center for Infectious Disease"/>
            <person name="Wu L."/>
            <person name="Ma J."/>
        </authorList>
    </citation>
    <scope>NUCLEOTIDE SEQUENCE [LARGE SCALE GENOMIC DNA]</scope>
    <source>
        <strain evidence="2">TBRC 7912</strain>
    </source>
</reference>
<proteinExistence type="predicted"/>
<protein>
    <recommendedName>
        <fullName evidence="3">Alpha/beta hydrolase fold-3 domain-containing protein</fullName>
    </recommendedName>
</protein>
<dbReference type="Proteomes" id="UP001595698">
    <property type="component" value="Unassembled WGS sequence"/>
</dbReference>
<dbReference type="RefSeq" id="WP_386195232.1">
    <property type="nucleotide sequence ID" value="NZ_JBHSBC010000042.1"/>
</dbReference>
<dbReference type="InterPro" id="IPR029058">
    <property type="entry name" value="AB_hydrolase_fold"/>
</dbReference>
<sequence>MSPTSDIRAGLPRTLLVVGDRDRGARPETVTGFGDALRKKGVHVEAEELPFAEHAFDDAYGSLTSQTSRRILLDSLIKDTR</sequence>
<evidence type="ECO:0008006" key="3">
    <source>
        <dbReference type="Google" id="ProtNLM"/>
    </source>
</evidence>
<dbReference type="Gene3D" id="3.40.50.1820">
    <property type="entry name" value="alpha/beta hydrolase"/>
    <property type="match status" value="1"/>
</dbReference>
<accession>A0ABV8FD64</accession>